<feature type="region of interest" description="Disordered" evidence="1">
    <location>
        <begin position="310"/>
        <end position="349"/>
    </location>
</feature>
<protein>
    <submittedName>
        <fullName evidence="2">Uncharacterized protein</fullName>
    </submittedName>
</protein>
<dbReference type="InParanoid" id="A0A0C3IYA7"/>
<proteinExistence type="predicted"/>
<accession>A0A0C3IYA7</accession>
<dbReference type="EMBL" id="KN831986">
    <property type="protein sequence ID" value="KIO01793.1"/>
    <property type="molecule type" value="Genomic_DNA"/>
</dbReference>
<dbReference type="AlphaFoldDB" id="A0A0C3IYA7"/>
<gene>
    <name evidence="2" type="ORF">M404DRAFT_725718</name>
</gene>
<evidence type="ECO:0000256" key="1">
    <source>
        <dbReference type="SAM" id="MobiDB-lite"/>
    </source>
</evidence>
<name>A0A0C3IYA7_PISTI</name>
<feature type="compositionally biased region" description="Basic and acidic residues" evidence="1">
    <location>
        <begin position="314"/>
        <end position="328"/>
    </location>
</feature>
<feature type="compositionally biased region" description="Low complexity" evidence="1">
    <location>
        <begin position="142"/>
        <end position="151"/>
    </location>
</feature>
<dbReference type="OrthoDB" id="2673806at2759"/>
<feature type="region of interest" description="Disordered" evidence="1">
    <location>
        <begin position="225"/>
        <end position="279"/>
    </location>
</feature>
<evidence type="ECO:0000313" key="3">
    <source>
        <dbReference type="Proteomes" id="UP000054217"/>
    </source>
</evidence>
<evidence type="ECO:0000313" key="2">
    <source>
        <dbReference type="EMBL" id="KIO01793.1"/>
    </source>
</evidence>
<dbReference type="HOGENOM" id="CLU_571222_0_0_1"/>
<reference evidence="3" key="2">
    <citation type="submission" date="2015-01" db="EMBL/GenBank/DDBJ databases">
        <title>Evolutionary Origins and Diversification of the Mycorrhizal Mutualists.</title>
        <authorList>
            <consortium name="DOE Joint Genome Institute"/>
            <consortium name="Mycorrhizal Genomics Consortium"/>
            <person name="Kohler A."/>
            <person name="Kuo A."/>
            <person name="Nagy L.G."/>
            <person name="Floudas D."/>
            <person name="Copeland A."/>
            <person name="Barry K.W."/>
            <person name="Cichocki N."/>
            <person name="Veneault-Fourrey C."/>
            <person name="LaButti K."/>
            <person name="Lindquist E.A."/>
            <person name="Lipzen A."/>
            <person name="Lundell T."/>
            <person name="Morin E."/>
            <person name="Murat C."/>
            <person name="Riley R."/>
            <person name="Ohm R."/>
            <person name="Sun H."/>
            <person name="Tunlid A."/>
            <person name="Henrissat B."/>
            <person name="Grigoriev I.V."/>
            <person name="Hibbett D.S."/>
            <person name="Martin F."/>
        </authorList>
    </citation>
    <scope>NUCLEOTIDE SEQUENCE [LARGE SCALE GENOMIC DNA]</scope>
    <source>
        <strain evidence="3">Marx 270</strain>
    </source>
</reference>
<reference evidence="2 3" key="1">
    <citation type="submission" date="2014-04" db="EMBL/GenBank/DDBJ databases">
        <authorList>
            <consortium name="DOE Joint Genome Institute"/>
            <person name="Kuo A."/>
            <person name="Kohler A."/>
            <person name="Costa M.D."/>
            <person name="Nagy L.G."/>
            <person name="Floudas D."/>
            <person name="Copeland A."/>
            <person name="Barry K.W."/>
            <person name="Cichocki N."/>
            <person name="Veneault-Fourrey C."/>
            <person name="LaButti K."/>
            <person name="Lindquist E.A."/>
            <person name="Lipzen A."/>
            <person name="Lundell T."/>
            <person name="Morin E."/>
            <person name="Murat C."/>
            <person name="Sun H."/>
            <person name="Tunlid A."/>
            <person name="Henrissat B."/>
            <person name="Grigoriev I.V."/>
            <person name="Hibbett D.S."/>
            <person name="Martin F."/>
            <person name="Nordberg H.P."/>
            <person name="Cantor M.N."/>
            <person name="Hua S.X."/>
        </authorList>
    </citation>
    <scope>NUCLEOTIDE SEQUENCE [LARGE SCALE GENOMIC DNA]</scope>
    <source>
        <strain evidence="2 3">Marx 270</strain>
    </source>
</reference>
<keyword evidence="3" id="KW-1185">Reference proteome</keyword>
<dbReference type="Proteomes" id="UP000054217">
    <property type="component" value="Unassembled WGS sequence"/>
</dbReference>
<organism evidence="2 3">
    <name type="scientific">Pisolithus tinctorius Marx 270</name>
    <dbReference type="NCBI Taxonomy" id="870435"/>
    <lineage>
        <taxon>Eukaryota</taxon>
        <taxon>Fungi</taxon>
        <taxon>Dikarya</taxon>
        <taxon>Basidiomycota</taxon>
        <taxon>Agaricomycotina</taxon>
        <taxon>Agaricomycetes</taxon>
        <taxon>Agaricomycetidae</taxon>
        <taxon>Boletales</taxon>
        <taxon>Sclerodermatineae</taxon>
        <taxon>Pisolithaceae</taxon>
        <taxon>Pisolithus</taxon>
    </lineage>
</organism>
<sequence>MKVSPLLDQASTSLPGYQDVARSSHHVQANYPVSTSYVDEDGRLFIDQSDQLLHHPAPVPITQAHIPFQSYHHDAPFVNAVTPHYDGGAQDRASDNIIHPSIALSSPNASIVLPHAAGHPLEYPQDDENVSKFDEPPFTQHATTEPTTDPAFTTSFSRLSNVSWSVSPNSVVPPLQGPCLSDHLDGGNIPAPVEWMATPTWFARQPYLPPNQQIEIASTSVVPHTPPYTLPTPSQSNSSAHVANSHPSTLIPPFPHSPLPSSSEGGTYDGLSDIGNGNLPLPAGPPMVDYLAPGIIIDGFEGSQARGHIRTRHRTEMERNPRAHEPISTRRANHSAKIQSRGRKKPSAVRPPLDWNVRTCCGWQNEDGSLCGAPVTYENCAEHFATAHKIKKMAAKVKVLCRWCALSAEKTVIRKNLLRHLREAHLHYPR</sequence>
<feature type="region of interest" description="Disordered" evidence="1">
    <location>
        <begin position="119"/>
        <end position="151"/>
    </location>
</feature>
<feature type="compositionally biased region" description="Polar residues" evidence="1">
    <location>
        <begin position="231"/>
        <end position="248"/>
    </location>
</feature>